<dbReference type="GO" id="GO:0004747">
    <property type="term" value="F:ribokinase activity"/>
    <property type="evidence" value="ECO:0007669"/>
    <property type="project" value="UniProtKB-UniRule"/>
</dbReference>
<evidence type="ECO:0000256" key="11">
    <source>
        <dbReference type="ARBA" id="ARBA00022958"/>
    </source>
</evidence>
<evidence type="ECO:0000256" key="12">
    <source>
        <dbReference type="ARBA" id="ARBA00023277"/>
    </source>
</evidence>
<dbReference type="RefSeq" id="WP_188926731.1">
    <property type="nucleotide sequence ID" value="NZ_BMQI01000054.1"/>
</dbReference>
<evidence type="ECO:0000256" key="1">
    <source>
        <dbReference type="ARBA" id="ARBA00005380"/>
    </source>
</evidence>
<dbReference type="GO" id="GO:0005829">
    <property type="term" value="C:cytosol"/>
    <property type="evidence" value="ECO:0007669"/>
    <property type="project" value="TreeGrafter"/>
</dbReference>
<dbReference type="FunFam" id="3.40.1190.20:FF:000012">
    <property type="entry name" value="Ribokinase"/>
    <property type="match status" value="1"/>
</dbReference>
<evidence type="ECO:0000256" key="6">
    <source>
        <dbReference type="ARBA" id="ARBA00022723"/>
    </source>
</evidence>
<evidence type="ECO:0000259" key="14">
    <source>
        <dbReference type="Pfam" id="PF00294"/>
    </source>
</evidence>
<evidence type="ECO:0000256" key="8">
    <source>
        <dbReference type="ARBA" id="ARBA00022777"/>
    </source>
</evidence>
<comment type="activity regulation">
    <text evidence="13">Activated by a monovalent cation that binds near, but not in, the active site. The most likely occupant of the site in vivo is potassium. Ion binding induces a conformational change that may alter substrate affinity.</text>
</comment>
<evidence type="ECO:0000256" key="13">
    <source>
        <dbReference type="HAMAP-Rule" id="MF_01987"/>
    </source>
</evidence>
<feature type="binding site" evidence="13">
    <location>
        <begin position="11"/>
        <end position="13"/>
    </location>
    <ligand>
        <name>substrate</name>
    </ligand>
</feature>
<evidence type="ECO:0000313" key="16">
    <source>
        <dbReference type="Proteomes" id="UP001139408"/>
    </source>
</evidence>
<sequence>MSTLLVVGSANADHVLTFDDLPQAGETLISQQYRLELGGKGANQAVAAARLRNAKQTISFISALGDDSNAAMMRNSWAADGIELEGCYQIADQSTGTAMIFVNQQGENSIGVVPGANAYLSAVHFQQQQAKFAQASYMLIQLETSLESVKAALQLARQHQCISLLNPAPAAMLSKEILSLVDIITPNETEAYALTGVEVSDQLSASKAADYFHRQGINKVVITLGSKGAYVSEQGKGQLIPAPIVNAIDTVAAGDTFNGALMVALDEGKSLQEAVIFANKASSIAVTRHGAQSSIPYRDQLNN</sequence>
<dbReference type="Pfam" id="PF00294">
    <property type="entry name" value="PfkB"/>
    <property type="match status" value="1"/>
</dbReference>
<comment type="similarity">
    <text evidence="13">Belongs to the carbohydrate kinase PfkB family. Ribokinase subfamily.</text>
</comment>
<dbReference type="GO" id="GO:0005524">
    <property type="term" value="F:ATP binding"/>
    <property type="evidence" value="ECO:0007669"/>
    <property type="project" value="UniProtKB-UniRule"/>
</dbReference>
<dbReference type="InterPro" id="IPR011611">
    <property type="entry name" value="PfkB_dom"/>
</dbReference>
<comment type="cofactor">
    <cofactor evidence="13">
        <name>Mg(2+)</name>
        <dbReference type="ChEBI" id="CHEBI:18420"/>
    </cofactor>
    <text evidence="13">Requires a divalent cation, most likely magnesium in vivo, as an electrophilic catalyst to aid phosphoryl group transfer. It is the chelate of the metal and the nucleotide that is the actual substrate.</text>
</comment>
<keyword evidence="8 13" id="KW-0418">Kinase</keyword>
<dbReference type="GO" id="GO:0019303">
    <property type="term" value="P:D-ribose catabolic process"/>
    <property type="evidence" value="ECO:0007669"/>
    <property type="project" value="UniProtKB-UniRule"/>
</dbReference>
<gene>
    <name evidence="13 15" type="primary">rbsK</name>
    <name evidence="15" type="ORF">L2749_04905</name>
</gene>
<evidence type="ECO:0000256" key="10">
    <source>
        <dbReference type="ARBA" id="ARBA00022842"/>
    </source>
</evidence>
<feature type="binding site" evidence="13">
    <location>
        <position position="143"/>
    </location>
    <ligand>
        <name>substrate</name>
    </ligand>
</feature>
<dbReference type="PRINTS" id="PR00990">
    <property type="entry name" value="RIBOKINASE"/>
</dbReference>
<dbReference type="Proteomes" id="UP001139408">
    <property type="component" value="Unassembled WGS sequence"/>
</dbReference>
<comment type="subcellular location">
    <subcellularLocation>
        <location evidence="13">Cytoplasm</location>
    </subcellularLocation>
</comment>
<keyword evidence="7 13" id="KW-0547">Nucleotide-binding</keyword>
<dbReference type="PANTHER" id="PTHR10584">
    <property type="entry name" value="SUGAR KINASE"/>
    <property type="match status" value="1"/>
</dbReference>
<feature type="active site" description="Proton acceptor" evidence="13">
    <location>
        <position position="255"/>
    </location>
</feature>
<feature type="binding site" evidence="13">
    <location>
        <position position="294"/>
    </location>
    <ligand>
        <name>K(+)</name>
        <dbReference type="ChEBI" id="CHEBI:29103"/>
    </ligand>
</feature>
<comment type="pathway">
    <text evidence="13">Carbohydrate metabolism; D-ribose degradation; D-ribose 5-phosphate from beta-D-ribopyranose: step 2/2.</text>
</comment>
<dbReference type="CDD" id="cd01174">
    <property type="entry name" value="ribokinase"/>
    <property type="match status" value="1"/>
</dbReference>
<dbReference type="SUPFAM" id="SSF53613">
    <property type="entry name" value="Ribokinase-like"/>
    <property type="match status" value="1"/>
</dbReference>
<comment type="caution">
    <text evidence="15">The sequence shown here is derived from an EMBL/GenBank/DDBJ whole genome shotgun (WGS) entry which is preliminary data.</text>
</comment>
<keyword evidence="10 13" id="KW-0460">Magnesium</keyword>
<keyword evidence="4 13" id="KW-0963">Cytoplasm</keyword>
<evidence type="ECO:0000256" key="2">
    <source>
        <dbReference type="ARBA" id="ARBA00012035"/>
    </source>
</evidence>
<keyword evidence="12 13" id="KW-0119">Carbohydrate metabolism</keyword>
<feature type="binding site" evidence="13">
    <location>
        <position position="279"/>
    </location>
    <ligand>
        <name>ATP</name>
        <dbReference type="ChEBI" id="CHEBI:30616"/>
    </ligand>
</feature>
<keyword evidence="6 13" id="KW-0479">Metal-binding</keyword>
<dbReference type="NCBIfam" id="TIGR02152">
    <property type="entry name" value="D_ribokin_bact"/>
    <property type="match status" value="1"/>
</dbReference>
<dbReference type="GO" id="GO:0046872">
    <property type="term" value="F:metal ion binding"/>
    <property type="evidence" value="ECO:0007669"/>
    <property type="project" value="UniProtKB-KW"/>
</dbReference>
<feature type="binding site" evidence="13">
    <location>
        <position position="251"/>
    </location>
    <ligand>
        <name>K(+)</name>
        <dbReference type="ChEBI" id="CHEBI:29103"/>
    </ligand>
</feature>
<feature type="binding site" evidence="13">
    <location>
        <begin position="39"/>
        <end position="43"/>
    </location>
    <ligand>
        <name>substrate</name>
    </ligand>
</feature>
<name>A0A9X1Z2W3_9GAMM</name>
<dbReference type="EMBL" id="JAKILJ010000008">
    <property type="protein sequence ID" value="MCL1104596.1"/>
    <property type="molecule type" value="Genomic_DNA"/>
</dbReference>
<feature type="binding site" evidence="13">
    <location>
        <position position="187"/>
    </location>
    <ligand>
        <name>ATP</name>
        <dbReference type="ChEBI" id="CHEBI:30616"/>
    </ligand>
</feature>
<keyword evidence="16" id="KW-1185">Reference proteome</keyword>
<accession>A0A9X1Z2W3</accession>
<keyword evidence="11 13" id="KW-0630">Potassium</keyword>
<dbReference type="InterPro" id="IPR011877">
    <property type="entry name" value="Ribokinase"/>
</dbReference>
<keyword evidence="9 13" id="KW-0067">ATP-binding</keyword>
<evidence type="ECO:0000256" key="4">
    <source>
        <dbReference type="ARBA" id="ARBA00022490"/>
    </source>
</evidence>
<dbReference type="NCBIfam" id="NF008353">
    <property type="entry name" value="PRK11142.1"/>
    <property type="match status" value="1"/>
</dbReference>
<organism evidence="15 16">
    <name type="scientific">Shewanella algicola</name>
    <dbReference type="NCBI Taxonomy" id="640633"/>
    <lineage>
        <taxon>Bacteria</taxon>
        <taxon>Pseudomonadati</taxon>
        <taxon>Pseudomonadota</taxon>
        <taxon>Gammaproteobacteria</taxon>
        <taxon>Alteromonadales</taxon>
        <taxon>Shewanellaceae</taxon>
        <taxon>Shewanella</taxon>
    </lineage>
</organism>
<feature type="binding site" evidence="13">
    <location>
        <begin position="223"/>
        <end position="228"/>
    </location>
    <ligand>
        <name>ATP</name>
        <dbReference type="ChEBI" id="CHEBI:30616"/>
    </ligand>
</feature>
<dbReference type="PANTHER" id="PTHR10584:SF166">
    <property type="entry name" value="RIBOKINASE"/>
    <property type="match status" value="1"/>
</dbReference>
<feature type="binding site" evidence="13">
    <location>
        <position position="290"/>
    </location>
    <ligand>
        <name>K(+)</name>
        <dbReference type="ChEBI" id="CHEBI:29103"/>
    </ligand>
</feature>
<reference evidence="15" key="1">
    <citation type="submission" date="2022-01" db="EMBL/GenBank/DDBJ databases">
        <title>Whole genome-based taxonomy of the Shewanellaceae.</title>
        <authorList>
            <person name="Martin-Rodriguez A.J."/>
        </authorList>
    </citation>
    <scope>NUCLEOTIDE SEQUENCE</scope>
    <source>
        <strain evidence="15">DSM 23803</strain>
    </source>
</reference>
<comment type="catalytic activity">
    <reaction evidence="13">
        <text>D-ribose + ATP = D-ribose 5-phosphate + ADP + H(+)</text>
        <dbReference type="Rhea" id="RHEA:13697"/>
        <dbReference type="ChEBI" id="CHEBI:15378"/>
        <dbReference type="ChEBI" id="CHEBI:30616"/>
        <dbReference type="ChEBI" id="CHEBI:47013"/>
        <dbReference type="ChEBI" id="CHEBI:78346"/>
        <dbReference type="ChEBI" id="CHEBI:456216"/>
        <dbReference type="EC" id="2.7.1.15"/>
    </reaction>
</comment>
<dbReference type="InterPro" id="IPR029056">
    <property type="entry name" value="Ribokinase-like"/>
</dbReference>
<dbReference type="InterPro" id="IPR002173">
    <property type="entry name" value="Carboh/pur_kinase_PfkB_CS"/>
</dbReference>
<dbReference type="AlphaFoldDB" id="A0A9X1Z2W3"/>
<dbReference type="HAMAP" id="MF_01987">
    <property type="entry name" value="Ribokinase"/>
    <property type="match status" value="1"/>
</dbReference>
<evidence type="ECO:0000256" key="3">
    <source>
        <dbReference type="ARBA" id="ARBA00016943"/>
    </source>
</evidence>
<evidence type="ECO:0000256" key="7">
    <source>
        <dbReference type="ARBA" id="ARBA00022741"/>
    </source>
</evidence>
<proteinExistence type="inferred from homology"/>
<keyword evidence="5 13" id="KW-0808">Transferase</keyword>
<evidence type="ECO:0000313" key="15">
    <source>
        <dbReference type="EMBL" id="MCL1104596.1"/>
    </source>
</evidence>
<dbReference type="InterPro" id="IPR002139">
    <property type="entry name" value="Ribo/fructo_kinase"/>
</dbReference>
<comment type="function">
    <text evidence="13">Catalyzes the phosphorylation of ribose at O-5 in a reaction requiring ATP and magnesium. The resulting D-ribose-5-phosphate can then be used either for sythesis of nucleotides, histidine, and tryptophan, or as a component of the pentose phosphate pathway.</text>
</comment>
<feature type="binding site" evidence="13">
    <location>
        <position position="249"/>
    </location>
    <ligand>
        <name>K(+)</name>
        <dbReference type="ChEBI" id="CHEBI:29103"/>
    </ligand>
</feature>
<evidence type="ECO:0000256" key="9">
    <source>
        <dbReference type="ARBA" id="ARBA00022840"/>
    </source>
</evidence>
<comment type="subunit">
    <text evidence="13">Homodimer.</text>
</comment>
<evidence type="ECO:0000256" key="5">
    <source>
        <dbReference type="ARBA" id="ARBA00022679"/>
    </source>
</evidence>
<comment type="similarity">
    <text evidence="1">Belongs to the carbohydrate kinase pfkB family.</text>
</comment>
<feature type="binding site" evidence="13">
    <location>
        <position position="285"/>
    </location>
    <ligand>
        <name>K(+)</name>
        <dbReference type="ChEBI" id="CHEBI:29103"/>
    </ligand>
</feature>
<comment type="caution">
    <text evidence="13">Lacks conserved residue(s) required for the propagation of feature annotation.</text>
</comment>
<dbReference type="EC" id="2.7.1.15" evidence="2 13"/>
<feature type="domain" description="Carbohydrate kinase PfkB" evidence="14">
    <location>
        <begin position="2"/>
        <end position="296"/>
    </location>
</feature>
<dbReference type="Gene3D" id="3.40.1190.20">
    <property type="match status" value="1"/>
</dbReference>
<feature type="binding site" evidence="13">
    <location>
        <position position="255"/>
    </location>
    <ligand>
        <name>substrate</name>
    </ligand>
</feature>
<feature type="binding site" evidence="13">
    <location>
        <position position="288"/>
    </location>
    <ligand>
        <name>K(+)</name>
        <dbReference type="ChEBI" id="CHEBI:29103"/>
    </ligand>
</feature>
<feature type="binding site" evidence="13">
    <location>
        <begin position="254"/>
        <end position="255"/>
    </location>
    <ligand>
        <name>ATP</name>
        <dbReference type="ChEBI" id="CHEBI:30616"/>
    </ligand>
</feature>
<dbReference type="PROSITE" id="PS00584">
    <property type="entry name" value="PFKB_KINASES_2"/>
    <property type="match status" value="1"/>
</dbReference>
<protein>
    <recommendedName>
        <fullName evidence="3 13">Ribokinase</fullName>
        <shortName evidence="13">RK</shortName>
        <ecNumber evidence="2 13">2.7.1.15</ecNumber>
    </recommendedName>
</protein>